<protein>
    <submittedName>
        <fullName evidence="2">1149_t:CDS:1</fullName>
    </submittedName>
</protein>
<evidence type="ECO:0000313" key="3">
    <source>
        <dbReference type="Proteomes" id="UP000789405"/>
    </source>
</evidence>
<keyword evidence="3" id="KW-1185">Reference proteome</keyword>
<feature type="compositionally biased region" description="Polar residues" evidence="1">
    <location>
        <begin position="291"/>
        <end position="303"/>
    </location>
</feature>
<feature type="compositionally biased region" description="Acidic residues" evidence="1">
    <location>
        <begin position="256"/>
        <end position="270"/>
    </location>
</feature>
<evidence type="ECO:0000256" key="1">
    <source>
        <dbReference type="SAM" id="MobiDB-lite"/>
    </source>
</evidence>
<dbReference type="EMBL" id="CAJVPY010005062">
    <property type="protein sequence ID" value="CAG8634530.1"/>
    <property type="molecule type" value="Genomic_DNA"/>
</dbReference>
<sequence>MPCYADMIAIGGYPIEREDSKVELVLFVSMNLDECDPETQAIFEKDCFYSVGCKIMSGFYKGKKRAKMIVSISTHLSILNKVNNLNKCLLKTSLVGVSQELPQVVENDNTSIFKLLISDYIRQEHSFIIKLVFPRFNTWFVNLKIRPQNSLIFVVGQFEVIDSDFYIYAKDFMYISTYFSSKQNIFDNVSLDNLSEVTNFTHAKLLSTYRSIVGNSKDILEDKGSLMNSGSKIDNSQASSLSLDNRSFSKRVKVEDFDESSDEVIDDDNSNVDKSVHSDEMEESVKKNKSVRSQNNDVNVEEV</sequence>
<proteinExistence type="predicted"/>
<dbReference type="AlphaFoldDB" id="A0A9N9DGE8"/>
<comment type="caution">
    <text evidence="2">The sequence shown here is derived from an EMBL/GenBank/DDBJ whole genome shotgun (WGS) entry which is preliminary data.</text>
</comment>
<feature type="compositionally biased region" description="Basic and acidic residues" evidence="1">
    <location>
        <begin position="274"/>
        <end position="286"/>
    </location>
</feature>
<organism evidence="2 3">
    <name type="scientific">Dentiscutata erythropus</name>
    <dbReference type="NCBI Taxonomy" id="1348616"/>
    <lineage>
        <taxon>Eukaryota</taxon>
        <taxon>Fungi</taxon>
        <taxon>Fungi incertae sedis</taxon>
        <taxon>Mucoromycota</taxon>
        <taxon>Glomeromycotina</taxon>
        <taxon>Glomeromycetes</taxon>
        <taxon>Diversisporales</taxon>
        <taxon>Gigasporaceae</taxon>
        <taxon>Dentiscutata</taxon>
    </lineage>
</organism>
<dbReference type="Proteomes" id="UP000789405">
    <property type="component" value="Unassembled WGS sequence"/>
</dbReference>
<gene>
    <name evidence="2" type="ORF">DERYTH_LOCUS9323</name>
</gene>
<reference evidence="2" key="1">
    <citation type="submission" date="2021-06" db="EMBL/GenBank/DDBJ databases">
        <authorList>
            <person name="Kallberg Y."/>
            <person name="Tangrot J."/>
            <person name="Rosling A."/>
        </authorList>
    </citation>
    <scope>NUCLEOTIDE SEQUENCE</scope>
    <source>
        <strain evidence="2">MA453B</strain>
    </source>
</reference>
<evidence type="ECO:0000313" key="2">
    <source>
        <dbReference type="EMBL" id="CAG8634530.1"/>
    </source>
</evidence>
<name>A0A9N9DGE8_9GLOM</name>
<feature type="region of interest" description="Disordered" evidence="1">
    <location>
        <begin position="254"/>
        <end position="303"/>
    </location>
</feature>
<accession>A0A9N9DGE8</accession>